<proteinExistence type="predicted"/>
<reference evidence="1" key="1">
    <citation type="submission" date="2018-11" db="EMBL/GenBank/DDBJ databases">
        <authorList>
            <consortium name="Pathogen Informatics"/>
        </authorList>
    </citation>
    <scope>NUCLEOTIDE SEQUENCE</scope>
</reference>
<comment type="caution">
    <text evidence="1">The sequence shown here is derived from an EMBL/GenBank/DDBJ whole genome shotgun (WGS) entry which is preliminary data.</text>
</comment>
<dbReference type="AlphaFoldDB" id="A0A3S5CJD2"/>
<keyword evidence="2" id="KW-1185">Reference proteome</keyword>
<name>A0A3S5CJD2_9PLAT</name>
<evidence type="ECO:0000313" key="2">
    <source>
        <dbReference type="Proteomes" id="UP000784294"/>
    </source>
</evidence>
<accession>A0A3S5CJD2</accession>
<gene>
    <name evidence="1" type="ORF">PXEA_LOCUS19739</name>
</gene>
<evidence type="ECO:0000313" key="1">
    <source>
        <dbReference type="EMBL" id="VEL26299.1"/>
    </source>
</evidence>
<organism evidence="1 2">
    <name type="scientific">Protopolystoma xenopodis</name>
    <dbReference type="NCBI Taxonomy" id="117903"/>
    <lineage>
        <taxon>Eukaryota</taxon>
        <taxon>Metazoa</taxon>
        <taxon>Spiralia</taxon>
        <taxon>Lophotrochozoa</taxon>
        <taxon>Platyhelminthes</taxon>
        <taxon>Monogenea</taxon>
        <taxon>Polyopisthocotylea</taxon>
        <taxon>Polystomatidea</taxon>
        <taxon>Polystomatidae</taxon>
        <taxon>Protopolystoma</taxon>
    </lineage>
</organism>
<dbReference type="EMBL" id="CAAALY010079323">
    <property type="protein sequence ID" value="VEL26299.1"/>
    <property type="molecule type" value="Genomic_DNA"/>
</dbReference>
<sequence length="68" mass="7609">MSEVVIGRSFVLRMARLIDDTDYDFGEASGDVPSPRPDFGNYHAYYGVRTRCAPLDPPANMTELRKLG</sequence>
<protein>
    <submittedName>
        <fullName evidence="1">Uncharacterized protein</fullName>
    </submittedName>
</protein>
<dbReference type="Proteomes" id="UP000784294">
    <property type="component" value="Unassembled WGS sequence"/>
</dbReference>